<feature type="non-terminal residue" evidence="2">
    <location>
        <position position="1"/>
    </location>
</feature>
<protein>
    <submittedName>
        <fullName evidence="2">Os10g0100200 protein</fullName>
    </submittedName>
</protein>
<dbReference type="Gramene" id="Os10t0100200-01">
    <property type="protein sequence ID" value="Os10t0100200-01"/>
    <property type="gene ID" value="Os10g0100200"/>
</dbReference>
<dbReference type="AlphaFoldDB" id="A0A0N7KRB5"/>
<dbReference type="EMBL" id="AP014966">
    <property type="protein sequence ID" value="BAT09554.1"/>
    <property type="molecule type" value="Genomic_DNA"/>
</dbReference>
<evidence type="ECO:0000313" key="3">
    <source>
        <dbReference type="Proteomes" id="UP000059680"/>
    </source>
</evidence>
<proteinExistence type="predicted"/>
<organism evidence="2 3">
    <name type="scientific">Oryza sativa subsp. japonica</name>
    <name type="common">Rice</name>
    <dbReference type="NCBI Taxonomy" id="39947"/>
    <lineage>
        <taxon>Eukaryota</taxon>
        <taxon>Viridiplantae</taxon>
        <taxon>Streptophyta</taxon>
        <taxon>Embryophyta</taxon>
        <taxon>Tracheophyta</taxon>
        <taxon>Spermatophyta</taxon>
        <taxon>Magnoliopsida</taxon>
        <taxon>Liliopsida</taxon>
        <taxon>Poales</taxon>
        <taxon>Poaceae</taxon>
        <taxon>BOP clade</taxon>
        <taxon>Oryzoideae</taxon>
        <taxon>Oryzeae</taxon>
        <taxon>Oryzinae</taxon>
        <taxon>Oryza</taxon>
        <taxon>Oryza sativa</taxon>
    </lineage>
</organism>
<evidence type="ECO:0000313" key="2">
    <source>
        <dbReference type="EMBL" id="BAT09554.1"/>
    </source>
</evidence>
<dbReference type="Proteomes" id="UP000059680">
    <property type="component" value="Chromosome 10"/>
</dbReference>
<keyword evidence="3" id="KW-1185">Reference proteome</keyword>
<feature type="region of interest" description="Disordered" evidence="1">
    <location>
        <begin position="39"/>
        <end position="80"/>
    </location>
</feature>
<sequence>GARGGALLWQVKTVPAPPLAAACHSIILWPPCRRSRRPPLATARRLRSPQPLPRLRPPRHSLQPVTSQPDDGVEVGEGRQGGVKGVVALAR</sequence>
<reference evidence="3" key="1">
    <citation type="journal article" date="2005" name="Nature">
        <title>The map-based sequence of the rice genome.</title>
        <authorList>
            <consortium name="International rice genome sequencing project (IRGSP)"/>
            <person name="Matsumoto T."/>
            <person name="Wu J."/>
            <person name="Kanamori H."/>
            <person name="Katayose Y."/>
            <person name="Fujisawa M."/>
            <person name="Namiki N."/>
            <person name="Mizuno H."/>
            <person name="Yamamoto K."/>
            <person name="Antonio B.A."/>
            <person name="Baba T."/>
            <person name="Sakata K."/>
            <person name="Nagamura Y."/>
            <person name="Aoki H."/>
            <person name="Arikawa K."/>
            <person name="Arita K."/>
            <person name="Bito T."/>
            <person name="Chiden Y."/>
            <person name="Fujitsuka N."/>
            <person name="Fukunaka R."/>
            <person name="Hamada M."/>
            <person name="Harada C."/>
            <person name="Hayashi A."/>
            <person name="Hijishita S."/>
            <person name="Honda M."/>
            <person name="Hosokawa S."/>
            <person name="Ichikawa Y."/>
            <person name="Idonuma A."/>
            <person name="Iijima M."/>
            <person name="Ikeda M."/>
            <person name="Ikeno M."/>
            <person name="Ito K."/>
            <person name="Ito S."/>
            <person name="Ito T."/>
            <person name="Ito Y."/>
            <person name="Ito Y."/>
            <person name="Iwabuchi A."/>
            <person name="Kamiya K."/>
            <person name="Karasawa W."/>
            <person name="Kurita K."/>
            <person name="Katagiri S."/>
            <person name="Kikuta A."/>
            <person name="Kobayashi H."/>
            <person name="Kobayashi N."/>
            <person name="Machita K."/>
            <person name="Maehara T."/>
            <person name="Masukawa M."/>
            <person name="Mizubayashi T."/>
            <person name="Mukai Y."/>
            <person name="Nagasaki H."/>
            <person name="Nagata Y."/>
            <person name="Naito S."/>
            <person name="Nakashima M."/>
            <person name="Nakama Y."/>
            <person name="Nakamichi Y."/>
            <person name="Nakamura M."/>
            <person name="Meguro A."/>
            <person name="Negishi M."/>
            <person name="Ohta I."/>
            <person name="Ohta T."/>
            <person name="Okamoto M."/>
            <person name="Ono N."/>
            <person name="Saji S."/>
            <person name="Sakaguchi M."/>
            <person name="Sakai K."/>
            <person name="Shibata M."/>
            <person name="Shimokawa T."/>
            <person name="Song J."/>
            <person name="Takazaki Y."/>
            <person name="Terasawa K."/>
            <person name="Tsugane M."/>
            <person name="Tsuji K."/>
            <person name="Ueda S."/>
            <person name="Waki K."/>
            <person name="Yamagata H."/>
            <person name="Yamamoto M."/>
            <person name="Yamamoto S."/>
            <person name="Yamane H."/>
            <person name="Yoshiki S."/>
            <person name="Yoshihara R."/>
            <person name="Yukawa K."/>
            <person name="Zhong H."/>
            <person name="Yano M."/>
            <person name="Yuan Q."/>
            <person name="Ouyang S."/>
            <person name="Liu J."/>
            <person name="Jones K.M."/>
            <person name="Gansberger K."/>
            <person name="Moffat K."/>
            <person name="Hill J."/>
            <person name="Bera J."/>
            <person name="Fadrosh D."/>
            <person name="Jin S."/>
            <person name="Johri S."/>
            <person name="Kim M."/>
            <person name="Overton L."/>
            <person name="Reardon M."/>
            <person name="Tsitrin T."/>
            <person name="Vuong H."/>
            <person name="Weaver B."/>
            <person name="Ciecko A."/>
            <person name="Tallon L."/>
            <person name="Jackson J."/>
            <person name="Pai G."/>
            <person name="Aken S.V."/>
            <person name="Utterback T."/>
            <person name="Reidmuller S."/>
            <person name="Feldblyum T."/>
            <person name="Hsiao J."/>
            <person name="Zismann V."/>
            <person name="Iobst S."/>
            <person name="de Vazeille A.R."/>
            <person name="Buell C.R."/>
            <person name="Ying K."/>
            <person name="Li Y."/>
            <person name="Lu T."/>
            <person name="Huang Y."/>
            <person name="Zhao Q."/>
            <person name="Feng Q."/>
            <person name="Zhang L."/>
            <person name="Zhu J."/>
            <person name="Weng Q."/>
            <person name="Mu J."/>
            <person name="Lu Y."/>
            <person name="Fan D."/>
            <person name="Liu Y."/>
            <person name="Guan J."/>
            <person name="Zhang Y."/>
            <person name="Yu S."/>
            <person name="Liu X."/>
            <person name="Zhang Y."/>
            <person name="Hong G."/>
            <person name="Han B."/>
            <person name="Choisne N."/>
            <person name="Demange N."/>
            <person name="Orjeda G."/>
            <person name="Samain S."/>
            <person name="Cattolico L."/>
            <person name="Pelletier E."/>
            <person name="Couloux A."/>
            <person name="Segurens B."/>
            <person name="Wincker P."/>
            <person name="D'Hont A."/>
            <person name="Scarpelli C."/>
            <person name="Weissenbach J."/>
            <person name="Salanoubat M."/>
            <person name="Quetier F."/>
            <person name="Yu Y."/>
            <person name="Kim H.R."/>
            <person name="Rambo T."/>
            <person name="Currie J."/>
            <person name="Collura K."/>
            <person name="Luo M."/>
            <person name="Yang T."/>
            <person name="Ammiraju J.S.S."/>
            <person name="Engler F."/>
            <person name="Soderlund C."/>
            <person name="Wing R.A."/>
            <person name="Palmer L.E."/>
            <person name="de la Bastide M."/>
            <person name="Spiegel L."/>
            <person name="Nascimento L."/>
            <person name="Zutavern T."/>
            <person name="O'Shaughnessy A."/>
            <person name="Dike S."/>
            <person name="Dedhia N."/>
            <person name="Preston R."/>
            <person name="Balija V."/>
            <person name="McCombie W.R."/>
            <person name="Chow T."/>
            <person name="Chen H."/>
            <person name="Chung M."/>
            <person name="Chen C."/>
            <person name="Shaw J."/>
            <person name="Wu H."/>
            <person name="Hsiao K."/>
            <person name="Chao Y."/>
            <person name="Chu M."/>
            <person name="Cheng C."/>
            <person name="Hour A."/>
            <person name="Lee P."/>
            <person name="Lin S."/>
            <person name="Lin Y."/>
            <person name="Liou J."/>
            <person name="Liu S."/>
            <person name="Hsing Y."/>
            <person name="Raghuvanshi S."/>
            <person name="Mohanty A."/>
            <person name="Bharti A.K."/>
            <person name="Gaur A."/>
            <person name="Gupta V."/>
            <person name="Kumar D."/>
            <person name="Ravi V."/>
            <person name="Vij S."/>
            <person name="Kapur A."/>
            <person name="Khurana P."/>
            <person name="Khurana P."/>
            <person name="Khurana J.P."/>
            <person name="Tyagi A.K."/>
            <person name="Gaikwad K."/>
            <person name="Singh A."/>
            <person name="Dalal V."/>
            <person name="Srivastava S."/>
            <person name="Dixit A."/>
            <person name="Pal A.K."/>
            <person name="Ghazi I.A."/>
            <person name="Yadav M."/>
            <person name="Pandit A."/>
            <person name="Bhargava A."/>
            <person name="Sureshbabu K."/>
            <person name="Batra K."/>
            <person name="Sharma T.R."/>
            <person name="Mohapatra T."/>
            <person name="Singh N.K."/>
            <person name="Messing J."/>
            <person name="Nelson A.B."/>
            <person name="Fuks G."/>
            <person name="Kavchok S."/>
            <person name="Keizer G."/>
            <person name="Linton E."/>
            <person name="Llaca V."/>
            <person name="Song R."/>
            <person name="Tanyolac B."/>
            <person name="Young S."/>
            <person name="Ho-Il K."/>
            <person name="Hahn J.H."/>
            <person name="Sangsakoo G."/>
            <person name="Vanavichit A."/>
            <person name="de Mattos Luiz.A.T."/>
            <person name="Zimmer P.D."/>
            <person name="Malone G."/>
            <person name="Dellagostin O."/>
            <person name="de Oliveira A.C."/>
            <person name="Bevan M."/>
            <person name="Bancroft I."/>
            <person name="Minx P."/>
            <person name="Cordum H."/>
            <person name="Wilson R."/>
            <person name="Cheng Z."/>
            <person name="Jin W."/>
            <person name="Jiang J."/>
            <person name="Leong S.A."/>
            <person name="Iwama H."/>
            <person name="Gojobori T."/>
            <person name="Itoh T."/>
            <person name="Niimura Y."/>
            <person name="Fujii Y."/>
            <person name="Habara T."/>
            <person name="Sakai H."/>
            <person name="Sato Y."/>
            <person name="Wilson G."/>
            <person name="Kumar K."/>
            <person name="McCouch S."/>
            <person name="Juretic N."/>
            <person name="Hoen D."/>
            <person name="Wright S."/>
            <person name="Bruskiewich R."/>
            <person name="Bureau T."/>
            <person name="Miyao A."/>
            <person name="Hirochika H."/>
            <person name="Nishikawa T."/>
            <person name="Kadowaki K."/>
            <person name="Sugiura M."/>
            <person name="Burr B."/>
            <person name="Sasaki T."/>
        </authorList>
    </citation>
    <scope>NUCLEOTIDE SEQUENCE [LARGE SCALE GENOMIC DNA]</scope>
    <source>
        <strain evidence="3">cv. Nipponbare</strain>
    </source>
</reference>
<evidence type="ECO:0000256" key="1">
    <source>
        <dbReference type="SAM" id="MobiDB-lite"/>
    </source>
</evidence>
<reference evidence="2 3" key="3">
    <citation type="journal article" date="2013" name="Rice">
        <title>Improvement of the Oryza sativa Nipponbare reference genome using next generation sequence and optical map data.</title>
        <authorList>
            <person name="Kawahara Y."/>
            <person name="de la Bastide M."/>
            <person name="Hamilton J.P."/>
            <person name="Kanamori H."/>
            <person name="McCombie W.R."/>
            <person name="Ouyang S."/>
            <person name="Schwartz D.C."/>
            <person name="Tanaka T."/>
            <person name="Wu J."/>
            <person name="Zhou S."/>
            <person name="Childs K.L."/>
            <person name="Davidson R.M."/>
            <person name="Lin H."/>
            <person name="Quesada-Ocampo L."/>
            <person name="Vaillancourt B."/>
            <person name="Sakai H."/>
            <person name="Lee S.S."/>
            <person name="Kim J."/>
            <person name="Numa H."/>
            <person name="Itoh T."/>
            <person name="Buell C.R."/>
            <person name="Matsumoto T."/>
        </authorList>
    </citation>
    <scope>NUCLEOTIDE SEQUENCE [LARGE SCALE GENOMIC DNA]</scope>
    <source>
        <strain evidence="3">cv. Nipponbare</strain>
    </source>
</reference>
<dbReference type="InParanoid" id="A0A0N7KRB5"/>
<accession>A0A0N7KRB5</accession>
<dbReference type="PaxDb" id="39947-A0A0N7KRB5"/>
<name>A0A0N7KRB5_ORYSJ</name>
<reference evidence="2 3" key="2">
    <citation type="journal article" date="2013" name="Plant Cell Physiol.">
        <title>Rice Annotation Project Database (RAP-DB): an integrative and interactive database for rice genomics.</title>
        <authorList>
            <person name="Sakai H."/>
            <person name="Lee S.S."/>
            <person name="Tanaka T."/>
            <person name="Numa H."/>
            <person name="Kim J."/>
            <person name="Kawahara Y."/>
            <person name="Wakimoto H."/>
            <person name="Yang C.C."/>
            <person name="Iwamoto M."/>
            <person name="Abe T."/>
            <person name="Yamada Y."/>
            <person name="Muto A."/>
            <person name="Inokuchi H."/>
            <person name="Ikemura T."/>
            <person name="Matsumoto T."/>
            <person name="Sasaki T."/>
            <person name="Itoh T."/>
        </authorList>
    </citation>
    <scope>NUCLEOTIDE SEQUENCE [LARGE SCALE GENOMIC DNA]</scope>
    <source>
        <strain evidence="3">cv. Nipponbare</strain>
    </source>
</reference>
<gene>
    <name evidence="2" type="ordered locus">Os10g0100200</name>
    <name evidence="2" type="ORF">OSNPB_100100200</name>
</gene>